<organism evidence="2 3">
    <name type="scientific">Guptibacillus hwajinpoensis</name>
    <dbReference type="NCBI Taxonomy" id="208199"/>
    <lineage>
        <taxon>Bacteria</taxon>
        <taxon>Bacillati</taxon>
        <taxon>Bacillota</taxon>
        <taxon>Bacilli</taxon>
        <taxon>Bacillales</taxon>
        <taxon>Guptibacillaceae</taxon>
        <taxon>Guptibacillus</taxon>
    </lineage>
</organism>
<proteinExistence type="predicted"/>
<gene>
    <name evidence="2" type="ORF">GLW07_07700</name>
</gene>
<dbReference type="AlphaFoldDB" id="A0A845EXI7"/>
<reference evidence="2 3" key="1">
    <citation type="submission" date="2019-11" db="EMBL/GenBank/DDBJ databases">
        <title>Genome sequences of 17 halophilic strains isolated from different environments.</title>
        <authorList>
            <person name="Furrow R.E."/>
        </authorList>
    </citation>
    <scope>NUCLEOTIDE SEQUENCE [LARGE SCALE GENOMIC DNA]</scope>
    <source>
        <strain evidence="2 3">22506_14_FS</strain>
    </source>
</reference>
<name>A0A845EXI7_9BACL</name>
<keyword evidence="2" id="KW-0808">Transferase</keyword>
<dbReference type="EMBL" id="WMEY01000002">
    <property type="protein sequence ID" value="MYL63238.1"/>
    <property type="molecule type" value="Genomic_DNA"/>
</dbReference>
<evidence type="ECO:0000259" key="1">
    <source>
        <dbReference type="Pfam" id="PF01909"/>
    </source>
</evidence>
<evidence type="ECO:0000313" key="2">
    <source>
        <dbReference type="EMBL" id="MYL63238.1"/>
    </source>
</evidence>
<dbReference type="Gene3D" id="3.30.460.10">
    <property type="entry name" value="Beta Polymerase, domain 2"/>
    <property type="match status" value="1"/>
</dbReference>
<sequence>MDSLQLIVSKAKELVQTRLPECEAAFLAGSVVRGEATATSDLDIVIFDSSVTVSYRESFYYEGWPIEWYVHNLESYYAFYESDCARAKPSLPKMVSEGVILNDKGKAKVLQDEARKILKKGPSPWGEDEMTLKRYFLTDVLEDFIGATDRGEEMCCAATLAEQVHEFILRTNKQWIGSSKWIVRALRNYDQTLADRFVHVFNHYYKTREKESVITFVDDALQPYGGRLFEGFSLGK</sequence>
<comment type="caution">
    <text evidence="2">The sequence shown here is derived from an EMBL/GenBank/DDBJ whole genome shotgun (WGS) entry which is preliminary data.</text>
</comment>
<dbReference type="CDD" id="cd05403">
    <property type="entry name" value="NT_KNTase_like"/>
    <property type="match status" value="1"/>
</dbReference>
<dbReference type="Pfam" id="PF01909">
    <property type="entry name" value="NTP_transf_2"/>
    <property type="match status" value="1"/>
</dbReference>
<dbReference type="InterPro" id="IPR043519">
    <property type="entry name" value="NT_sf"/>
</dbReference>
<dbReference type="InterPro" id="IPR002934">
    <property type="entry name" value="Polymerase_NTP_transf_dom"/>
</dbReference>
<accession>A0A845EXI7</accession>
<protein>
    <submittedName>
        <fullName evidence="2">Nucleotidyltransferase domain-containing protein</fullName>
    </submittedName>
</protein>
<feature type="domain" description="Polymerase nucleotidyl transferase" evidence="1">
    <location>
        <begin position="9"/>
        <end position="49"/>
    </location>
</feature>
<dbReference type="Proteomes" id="UP000447833">
    <property type="component" value="Unassembled WGS sequence"/>
</dbReference>
<dbReference type="GO" id="GO:0016779">
    <property type="term" value="F:nucleotidyltransferase activity"/>
    <property type="evidence" value="ECO:0007669"/>
    <property type="project" value="InterPro"/>
</dbReference>
<evidence type="ECO:0000313" key="3">
    <source>
        <dbReference type="Proteomes" id="UP000447833"/>
    </source>
</evidence>
<dbReference type="RefSeq" id="WP_160918889.1">
    <property type="nucleotide sequence ID" value="NZ_WMEY01000002.1"/>
</dbReference>
<dbReference type="SUPFAM" id="SSF81301">
    <property type="entry name" value="Nucleotidyltransferase"/>
    <property type="match status" value="1"/>
</dbReference>